<dbReference type="Proteomes" id="UP000220904">
    <property type="component" value="Unassembled WGS sequence"/>
</dbReference>
<evidence type="ECO:0000313" key="1">
    <source>
        <dbReference type="EMBL" id="PDX87957.1"/>
    </source>
</evidence>
<sequence>MPEDYGHLAEELRAGRPVATPTRGSSMEPLLYEGKTVAVVVPLSGPLRRGDVALYRRDSGLFVLHRVVSVRGGGYLLRGDNCYYQEQVRPGQMLGVLAEVVRNGKTIRVTDVRYRCYTAFWLANYPVRAFFHRFPLKKWPYYFAHLPTLLHKKFTQHRNHS</sequence>
<reference evidence="1 2" key="1">
    <citation type="journal article" date="2017" name="Front. Microbiol.">
        <title>New Insights into the Diversity of the Genus Faecalibacterium.</title>
        <authorList>
            <person name="Benevides L."/>
            <person name="Burman S."/>
            <person name="Martin R."/>
            <person name="Robert V."/>
            <person name="Thomas M."/>
            <person name="Miquel S."/>
            <person name="Chain F."/>
            <person name="Sokol H."/>
            <person name="Bermudez-Humaran L.G."/>
            <person name="Morrison M."/>
            <person name="Langella P."/>
            <person name="Azevedo V.A."/>
            <person name="Chatel J.M."/>
            <person name="Soares S."/>
        </authorList>
    </citation>
    <scope>NUCLEOTIDE SEQUENCE [LARGE SCALE GENOMIC DNA]</scope>
    <source>
        <strain evidence="1 2">AHMP21</strain>
    </source>
</reference>
<gene>
    <name evidence="1" type="ORF">CHR60_02760</name>
</gene>
<dbReference type="EMBL" id="NOUV01000005">
    <property type="protein sequence ID" value="PDX87957.1"/>
    <property type="molecule type" value="Genomic_DNA"/>
</dbReference>
<dbReference type="AlphaFoldDB" id="A0A2A7B960"/>
<organism evidence="1 2">
    <name type="scientific">Faecalibacterium prausnitzii</name>
    <dbReference type="NCBI Taxonomy" id="853"/>
    <lineage>
        <taxon>Bacteria</taxon>
        <taxon>Bacillati</taxon>
        <taxon>Bacillota</taxon>
        <taxon>Clostridia</taxon>
        <taxon>Eubacteriales</taxon>
        <taxon>Oscillospiraceae</taxon>
        <taxon>Faecalibacterium</taxon>
    </lineage>
</organism>
<evidence type="ECO:0008006" key="3">
    <source>
        <dbReference type="Google" id="ProtNLM"/>
    </source>
</evidence>
<dbReference type="CDD" id="cd06462">
    <property type="entry name" value="Peptidase_S24_S26"/>
    <property type="match status" value="1"/>
</dbReference>
<protein>
    <recommendedName>
        <fullName evidence="3">Peptidase S24/S26A/S26B/S26C domain-containing protein</fullName>
    </recommendedName>
</protein>
<dbReference type="SUPFAM" id="SSF51306">
    <property type="entry name" value="LexA/Signal peptidase"/>
    <property type="match status" value="1"/>
</dbReference>
<proteinExistence type="predicted"/>
<accession>A0A2A7B960</accession>
<dbReference type="Gene3D" id="2.10.109.10">
    <property type="entry name" value="Umud Fragment, subunit A"/>
    <property type="match status" value="1"/>
</dbReference>
<dbReference type="InterPro" id="IPR036286">
    <property type="entry name" value="LexA/Signal_pep-like_sf"/>
</dbReference>
<comment type="caution">
    <text evidence="1">The sequence shown here is derived from an EMBL/GenBank/DDBJ whole genome shotgun (WGS) entry which is preliminary data.</text>
</comment>
<name>A0A2A7B960_9FIRM</name>
<evidence type="ECO:0000313" key="2">
    <source>
        <dbReference type="Proteomes" id="UP000220904"/>
    </source>
</evidence>